<dbReference type="NCBIfam" id="NF006016">
    <property type="entry name" value="PRK08155.1"/>
    <property type="match status" value="1"/>
</dbReference>
<dbReference type="UniPathway" id="UPA00049">
    <property type="reaction ID" value="UER00059"/>
</dbReference>
<dbReference type="FunFam" id="3.40.50.1220:FF:000008">
    <property type="entry name" value="Acetolactate synthase"/>
    <property type="match status" value="1"/>
</dbReference>
<evidence type="ECO:0000256" key="4">
    <source>
        <dbReference type="ARBA" id="ARBA00013145"/>
    </source>
</evidence>
<dbReference type="PROSITE" id="PS00187">
    <property type="entry name" value="TPP_ENZYMES"/>
    <property type="match status" value="1"/>
</dbReference>
<keyword evidence="11 14" id="KW-0786">Thiamine pyrophosphate</keyword>
<dbReference type="RefSeq" id="WP_073377736.1">
    <property type="nucleotide sequence ID" value="NZ_FQXS01000023.1"/>
</dbReference>
<comment type="cofactor">
    <cofactor evidence="14">
        <name>thiamine diphosphate</name>
        <dbReference type="ChEBI" id="CHEBI:58937"/>
    </cofactor>
    <text evidence="14">Binds 1 thiamine pyrophosphate per subunit.</text>
</comment>
<sequence>MAHLTGAQLTIRLLAKQGITTITGIPGGSILPLYDALYREGSIRHILARHEQGAGFIAQGMARSTGRPAVCFATSGPGATNIITAMADAYLDSIPVVFITGQVPLSMIGTDAFQEVDVYGLSIPITKHNYLVRSAAELLEVIPEAFHLAVSGRPGPILIDIPKDVQNELIECAEPLPGVLPKPAVAPFEQCTLEQAVSMIDAAQRPILYLGGGVTHGNAGQVAREFAEKGGLPTTMTLLGLGVIPPEHDLYLGMLGMHASRSTNLAMNECDLLIGVGVRFDDRATGKIAEFCPKAKIIHIDIDPCEISKLRSTNLGFVGDVKDSLEALLPLISHNERREWVRRIGRLRAQYPYFCSEQLDFTRPYGIVMRVAEIIGDEAIVTTDVGKHQMWAAQVYPLSRTRQLLTSGGLGTMGFGLPAAIGASLAHPERPVVCFTGDGSILMNIQELATVVEQRATVKIILLNNKSLGLVRQQQGLFYGGNLMASVFEHNVDYPAIARGFGLSAYDVTDPAALDATLVRALQSPGSCLVNIPIAMDEDVYPMVPPGAANSTMIGDPHVHECA</sequence>
<keyword evidence="12 14" id="KW-0100">Branched-chain amino acid biosynthesis</keyword>
<dbReference type="GO" id="GO:0005948">
    <property type="term" value="C:acetolactate synthase complex"/>
    <property type="evidence" value="ECO:0007669"/>
    <property type="project" value="TreeGrafter"/>
</dbReference>
<evidence type="ECO:0000259" key="16">
    <source>
        <dbReference type="Pfam" id="PF02775"/>
    </source>
</evidence>
<evidence type="ECO:0000313" key="18">
    <source>
        <dbReference type="EMBL" id="SHI02995.1"/>
    </source>
</evidence>
<reference evidence="18 19" key="1">
    <citation type="submission" date="2016-11" db="EMBL/GenBank/DDBJ databases">
        <authorList>
            <person name="Jaros S."/>
            <person name="Januszkiewicz K."/>
            <person name="Wedrychowicz H."/>
        </authorList>
    </citation>
    <scope>NUCLEOTIDE SEQUENCE [LARGE SCALE GENOMIC DNA]</scope>
    <source>
        <strain evidence="18 19">DSM 9705</strain>
    </source>
</reference>
<dbReference type="FunFam" id="3.40.50.970:FF:000016">
    <property type="entry name" value="Acetolactate synthase"/>
    <property type="match status" value="1"/>
</dbReference>
<evidence type="ECO:0000256" key="7">
    <source>
        <dbReference type="ARBA" id="ARBA00022679"/>
    </source>
</evidence>
<dbReference type="Gene3D" id="3.40.50.970">
    <property type="match status" value="2"/>
</dbReference>
<dbReference type="SUPFAM" id="SSF52467">
    <property type="entry name" value="DHS-like NAD/FAD-binding domain"/>
    <property type="match status" value="1"/>
</dbReference>
<evidence type="ECO:0000256" key="12">
    <source>
        <dbReference type="ARBA" id="ARBA00023304"/>
    </source>
</evidence>
<dbReference type="InterPro" id="IPR029061">
    <property type="entry name" value="THDP-binding"/>
</dbReference>
<dbReference type="Pfam" id="PF02775">
    <property type="entry name" value="TPP_enzyme_C"/>
    <property type="match status" value="1"/>
</dbReference>
<dbReference type="GO" id="GO:0000287">
    <property type="term" value="F:magnesium ion binding"/>
    <property type="evidence" value="ECO:0007669"/>
    <property type="project" value="UniProtKB-UniRule"/>
</dbReference>
<dbReference type="CDD" id="cd02015">
    <property type="entry name" value="TPP_AHAS"/>
    <property type="match status" value="1"/>
</dbReference>
<dbReference type="GO" id="GO:0050660">
    <property type="term" value="F:flavin adenine dinucleotide binding"/>
    <property type="evidence" value="ECO:0007669"/>
    <property type="project" value="InterPro"/>
</dbReference>
<gene>
    <name evidence="18" type="ORF">SAMN02745124_03323</name>
</gene>
<dbReference type="EMBL" id="FQXS01000023">
    <property type="protein sequence ID" value="SHI02995.1"/>
    <property type="molecule type" value="Genomic_DNA"/>
</dbReference>
<name>A0A1M5XT38_9BACT</name>
<dbReference type="Gene3D" id="3.40.50.1220">
    <property type="entry name" value="TPP-binding domain"/>
    <property type="match status" value="1"/>
</dbReference>
<dbReference type="InterPro" id="IPR000399">
    <property type="entry name" value="TPP-bd_CS"/>
</dbReference>
<comment type="catalytic activity">
    <reaction evidence="13 14">
        <text>2 pyruvate + H(+) = (2S)-2-acetolactate + CO2</text>
        <dbReference type="Rhea" id="RHEA:25249"/>
        <dbReference type="ChEBI" id="CHEBI:15361"/>
        <dbReference type="ChEBI" id="CHEBI:15378"/>
        <dbReference type="ChEBI" id="CHEBI:16526"/>
        <dbReference type="ChEBI" id="CHEBI:58476"/>
        <dbReference type="EC" id="2.2.1.6"/>
    </reaction>
</comment>
<evidence type="ECO:0000313" key="19">
    <source>
        <dbReference type="Proteomes" id="UP000184139"/>
    </source>
</evidence>
<dbReference type="UniPathway" id="UPA00047">
    <property type="reaction ID" value="UER00055"/>
</dbReference>
<feature type="domain" description="Thiamine pyrophosphate enzyme N-terminal TPP-binding" evidence="17">
    <location>
        <begin position="5"/>
        <end position="119"/>
    </location>
</feature>
<dbReference type="STRING" id="1121409.SAMN02745124_03323"/>
<dbReference type="GO" id="GO:0009097">
    <property type="term" value="P:isoleucine biosynthetic process"/>
    <property type="evidence" value="ECO:0007669"/>
    <property type="project" value="UniProtKB-UniPathway"/>
</dbReference>
<evidence type="ECO:0000256" key="13">
    <source>
        <dbReference type="ARBA" id="ARBA00048670"/>
    </source>
</evidence>
<evidence type="ECO:0000259" key="17">
    <source>
        <dbReference type="Pfam" id="PF02776"/>
    </source>
</evidence>
<keyword evidence="10 14" id="KW-0460">Magnesium</keyword>
<evidence type="ECO:0000256" key="14">
    <source>
        <dbReference type="RuleBase" id="RU003591"/>
    </source>
</evidence>
<dbReference type="GO" id="GO:0003984">
    <property type="term" value="F:acetolactate synthase activity"/>
    <property type="evidence" value="ECO:0007669"/>
    <property type="project" value="UniProtKB-EC"/>
</dbReference>
<dbReference type="GO" id="GO:0009099">
    <property type="term" value="P:L-valine biosynthetic process"/>
    <property type="evidence" value="ECO:0007669"/>
    <property type="project" value="UniProtKB-UniPathway"/>
</dbReference>
<dbReference type="SUPFAM" id="SSF52518">
    <property type="entry name" value="Thiamin diphosphate-binding fold (THDP-binding)"/>
    <property type="match status" value="2"/>
</dbReference>
<dbReference type="InterPro" id="IPR029035">
    <property type="entry name" value="DHS-like_NAD/FAD-binding_dom"/>
</dbReference>
<dbReference type="CDD" id="cd07035">
    <property type="entry name" value="TPP_PYR_POX_like"/>
    <property type="match status" value="1"/>
</dbReference>
<comment type="similarity">
    <text evidence="3 14">Belongs to the TPP enzyme family.</text>
</comment>
<dbReference type="FunFam" id="3.40.50.970:FF:000007">
    <property type="entry name" value="Acetolactate synthase"/>
    <property type="match status" value="1"/>
</dbReference>
<keyword evidence="6" id="KW-0285">Flavoprotein</keyword>
<dbReference type="AlphaFoldDB" id="A0A1M5XT38"/>
<dbReference type="InterPro" id="IPR011766">
    <property type="entry name" value="TPP_enzyme_TPP-bd"/>
</dbReference>
<keyword evidence="8 14" id="KW-0479">Metal-binding</keyword>
<feature type="domain" description="Thiamine pyrophosphate enzyme central" evidence="15">
    <location>
        <begin position="193"/>
        <end position="328"/>
    </location>
</feature>
<comment type="cofactor">
    <cofactor evidence="14">
        <name>Mg(2+)</name>
        <dbReference type="ChEBI" id="CHEBI:18420"/>
    </cofactor>
    <text evidence="14">Binds 1 Mg(2+) ion per subunit.</text>
</comment>
<evidence type="ECO:0000256" key="3">
    <source>
        <dbReference type="ARBA" id="ARBA00007812"/>
    </source>
</evidence>
<evidence type="ECO:0000256" key="11">
    <source>
        <dbReference type="ARBA" id="ARBA00023052"/>
    </source>
</evidence>
<comment type="pathway">
    <text evidence="1 14">Amino-acid biosynthesis; L-isoleucine biosynthesis; L-isoleucine from 2-oxobutanoate: step 1/4.</text>
</comment>
<feature type="domain" description="Thiamine pyrophosphate enzyme TPP-binding" evidence="16">
    <location>
        <begin position="384"/>
        <end position="532"/>
    </location>
</feature>
<dbReference type="OrthoDB" id="2254214at2"/>
<dbReference type="GO" id="GO:0030976">
    <property type="term" value="F:thiamine pyrophosphate binding"/>
    <property type="evidence" value="ECO:0007669"/>
    <property type="project" value="UniProtKB-UniRule"/>
</dbReference>
<evidence type="ECO:0000256" key="2">
    <source>
        <dbReference type="ARBA" id="ARBA00005025"/>
    </source>
</evidence>
<evidence type="ECO:0000259" key="15">
    <source>
        <dbReference type="Pfam" id="PF00205"/>
    </source>
</evidence>
<dbReference type="Pfam" id="PF00205">
    <property type="entry name" value="TPP_enzyme_M"/>
    <property type="match status" value="1"/>
</dbReference>
<dbReference type="InterPro" id="IPR012001">
    <property type="entry name" value="Thiamin_PyroP_enz_TPP-bd_dom"/>
</dbReference>
<accession>A0A1M5XT38</accession>
<organism evidence="18 19">
    <name type="scientific">Desulfofustis glycolicus DSM 9705</name>
    <dbReference type="NCBI Taxonomy" id="1121409"/>
    <lineage>
        <taxon>Bacteria</taxon>
        <taxon>Pseudomonadati</taxon>
        <taxon>Thermodesulfobacteriota</taxon>
        <taxon>Desulfobulbia</taxon>
        <taxon>Desulfobulbales</taxon>
        <taxon>Desulfocapsaceae</taxon>
        <taxon>Desulfofustis</taxon>
    </lineage>
</organism>
<dbReference type="InterPro" id="IPR012846">
    <property type="entry name" value="Acetolactate_synth_lsu"/>
</dbReference>
<dbReference type="NCBIfam" id="TIGR00118">
    <property type="entry name" value="acolac_lg"/>
    <property type="match status" value="1"/>
</dbReference>
<evidence type="ECO:0000256" key="8">
    <source>
        <dbReference type="ARBA" id="ARBA00022723"/>
    </source>
</evidence>
<keyword evidence="5 14" id="KW-0028">Amino-acid biosynthesis</keyword>
<dbReference type="InterPro" id="IPR045229">
    <property type="entry name" value="TPP_enz"/>
</dbReference>
<evidence type="ECO:0000256" key="5">
    <source>
        <dbReference type="ARBA" id="ARBA00022605"/>
    </source>
</evidence>
<comment type="pathway">
    <text evidence="2 14">Amino-acid biosynthesis; L-valine biosynthesis; L-valine from pyruvate: step 1/4.</text>
</comment>
<dbReference type="PANTHER" id="PTHR18968:SF170">
    <property type="entry name" value="ACETOLACTATE SYNTHASE ISOZYME 1 LARGE SUBUNIT"/>
    <property type="match status" value="1"/>
</dbReference>
<dbReference type="PANTHER" id="PTHR18968">
    <property type="entry name" value="THIAMINE PYROPHOSPHATE ENZYMES"/>
    <property type="match status" value="1"/>
</dbReference>
<proteinExistence type="inferred from homology"/>
<dbReference type="Pfam" id="PF02776">
    <property type="entry name" value="TPP_enzyme_N"/>
    <property type="match status" value="1"/>
</dbReference>
<evidence type="ECO:0000256" key="6">
    <source>
        <dbReference type="ARBA" id="ARBA00022630"/>
    </source>
</evidence>
<protein>
    <recommendedName>
        <fullName evidence="4 14">Acetolactate synthase</fullName>
        <ecNumber evidence="4 14">2.2.1.6</ecNumber>
    </recommendedName>
</protein>
<keyword evidence="7 14" id="KW-0808">Transferase</keyword>
<evidence type="ECO:0000256" key="9">
    <source>
        <dbReference type="ARBA" id="ARBA00022827"/>
    </source>
</evidence>
<dbReference type="Proteomes" id="UP000184139">
    <property type="component" value="Unassembled WGS sequence"/>
</dbReference>
<evidence type="ECO:0000256" key="10">
    <source>
        <dbReference type="ARBA" id="ARBA00022842"/>
    </source>
</evidence>
<dbReference type="InterPro" id="IPR012000">
    <property type="entry name" value="Thiamin_PyroP_enz_cen_dom"/>
</dbReference>
<keyword evidence="19" id="KW-1185">Reference proteome</keyword>
<dbReference type="EC" id="2.2.1.6" evidence="4 14"/>
<dbReference type="InterPro" id="IPR039368">
    <property type="entry name" value="AHAS_TPP"/>
</dbReference>
<evidence type="ECO:0000256" key="1">
    <source>
        <dbReference type="ARBA" id="ARBA00004974"/>
    </source>
</evidence>
<keyword evidence="9" id="KW-0274">FAD</keyword>